<keyword evidence="2" id="KW-1185">Reference proteome</keyword>
<evidence type="ECO:0000313" key="1">
    <source>
        <dbReference type="EMBL" id="CAH2211175.1"/>
    </source>
</evidence>
<dbReference type="AlphaFoldDB" id="A0A8S4QPF2"/>
<dbReference type="Proteomes" id="UP000838756">
    <property type="component" value="Unassembled WGS sequence"/>
</dbReference>
<dbReference type="EMBL" id="CAKXAJ010009390">
    <property type="protein sequence ID" value="CAH2211175.1"/>
    <property type="molecule type" value="Genomic_DNA"/>
</dbReference>
<sequence>MFSVYIGRFEERPRIGKRRVGRPQRVVQTTVKESLGAAGNKLQGLWILELATRDLCSAYILVDLKSDPVLVNAELVGPKELYRQQ</sequence>
<evidence type="ECO:0000313" key="2">
    <source>
        <dbReference type="Proteomes" id="UP000838756"/>
    </source>
</evidence>
<proteinExistence type="predicted"/>
<protein>
    <submittedName>
        <fullName evidence="1">Jg22761 protein</fullName>
    </submittedName>
</protein>
<organism evidence="1 2">
    <name type="scientific">Pararge aegeria aegeria</name>
    <dbReference type="NCBI Taxonomy" id="348720"/>
    <lineage>
        <taxon>Eukaryota</taxon>
        <taxon>Metazoa</taxon>
        <taxon>Ecdysozoa</taxon>
        <taxon>Arthropoda</taxon>
        <taxon>Hexapoda</taxon>
        <taxon>Insecta</taxon>
        <taxon>Pterygota</taxon>
        <taxon>Neoptera</taxon>
        <taxon>Endopterygota</taxon>
        <taxon>Lepidoptera</taxon>
        <taxon>Glossata</taxon>
        <taxon>Ditrysia</taxon>
        <taxon>Papilionoidea</taxon>
        <taxon>Nymphalidae</taxon>
        <taxon>Satyrinae</taxon>
        <taxon>Satyrini</taxon>
        <taxon>Parargina</taxon>
        <taxon>Pararge</taxon>
    </lineage>
</organism>
<accession>A0A8S4QPF2</accession>
<name>A0A8S4QPF2_9NEOP</name>
<reference evidence="1" key="1">
    <citation type="submission" date="2022-03" db="EMBL/GenBank/DDBJ databases">
        <authorList>
            <person name="Lindestad O."/>
        </authorList>
    </citation>
    <scope>NUCLEOTIDE SEQUENCE</scope>
</reference>
<comment type="caution">
    <text evidence="1">The sequence shown here is derived from an EMBL/GenBank/DDBJ whole genome shotgun (WGS) entry which is preliminary data.</text>
</comment>
<gene>
    <name evidence="1" type="primary">jg22761</name>
    <name evidence="1" type="ORF">PAEG_LOCUS3012</name>
</gene>